<gene>
    <name evidence="7" type="ORF">PIB30_004877</name>
</gene>
<evidence type="ECO:0008006" key="9">
    <source>
        <dbReference type="Google" id="ProtNLM"/>
    </source>
</evidence>
<reference evidence="7 8" key="1">
    <citation type="journal article" date="2023" name="Plants (Basel)">
        <title>Bridging the Gap: Combining Genomics and Transcriptomics Approaches to Understand Stylosanthes scabra, an Orphan Legume from the Brazilian Caatinga.</title>
        <authorList>
            <person name="Ferreira-Neto J.R.C."/>
            <person name="da Silva M.D."/>
            <person name="Binneck E."/>
            <person name="de Melo N.F."/>
            <person name="da Silva R.H."/>
            <person name="de Melo A.L.T.M."/>
            <person name="Pandolfi V."/>
            <person name="Bustamante F.O."/>
            <person name="Brasileiro-Vidal A.C."/>
            <person name="Benko-Iseppon A.M."/>
        </authorList>
    </citation>
    <scope>NUCLEOTIDE SEQUENCE [LARGE SCALE GENOMIC DNA]</scope>
    <source>
        <tissue evidence="7">Leaves</tissue>
    </source>
</reference>
<evidence type="ECO:0000256" key="5">
    <source>
        <dbReference type="ARBA" id="ARBA00023136"/>
    </source>
</evidence>
<accession>A0ABU6V203</accession>
<comment type="similarity">
    <text evidence="2">Belongs to the cornichon family.</text>
</comment>
<evidence type="ECO:0000256" key="4">
    <source>
        <dbReference type="ARBA" id="ARBA00022989"/>
    </source>
</evidence>
<protein>
    <recommendedName>
        <fullName evidence="9">Cornichon family protein</fullName>
    </recommendedName>
</protein>
<sequence>MCLADLEFDYINAYESSSGINKVVLPEFIIQALLTSFYLVTAHWIMTLFSLPYLCFNLHLYRKRKHLVDVTEIFNQLSWEKKHRLLKLIYLIFSIFLSVFWMIYKSLT</sequence>
<comment type="subcellular location">
    <subcellularLocation>
        <location evidence="1">Membrane</location>
        <topology evidence="1">Multi-pass membrane protein</topology>
    </subcellularLocation>
</comment>
<dbReference type="EMBL" id="JASCZI010151044">
    <property type="protein sequence ID" value="MED6167656.1"/>
    <property type="molecule type" value="Genomic_DNA"/>
</dbReference>
<evidence type="ECO:0000256" key="2">
    <source>
        <dbReference type="ARBA" id="ARBA00010095"/>
    </source>
</evidence>
<dbReference type="InterPro" id="IPR003377">
    <property type="entry name" value="Cornichon"/>
</dbReference>
<keyword evidence="3 6" id="KW-0812">Transmembrane</keyword>
<evidence type="ECO:0000256" key="3">
    <source>
        <dbReference type="ARBA" id="ARBA00022692"/>
    </source>
</evidence>
<feature type="transmembrane region" description="Helical" evidence="6">
    <location>
        <begin position="85"/>
        <end position="104"/>
    </location>
</feature>
<feature type="transmembrane region" description="Helical" evidence="6">
    <location>
        <begin position="28"/>
        <end position="56"/>
    </location>
</feature>
<evidence type="ECO:0000256" key="6">
    <source>
        <dbReference type="SAM" id="Phobius"/>
    </source>
</evidence>
<evidence type="ECO:0000256" key="1">
    <source>
        <dbReference type="ARBA" id="ARBA00004141"/>
    </source>
</evidence>
<dbReference type="PANTHER" id="PTHR12290">
    <property type="entry name" value="CORNICHON-RELATED"/>
    <property type="match status" value="1"/>
</dbReference>
<dbReference type="SMART" id="SM01398">
    <property type="entry name" value="Cornichon"/>
    <property type="match status" value="1"/>
</dbReference>
<evidence type="ECO:0000313" key="7">
    <source>
        <dbReference type="EMBL" id="MED6167656.1"/>
    </source>
</evidence>
<organism evidence="7 8">
    <name type="scientific">Stylosanthes scabra</name>
    <dbReference type="NCBI Taxonomy" id="79078"/>
    <lineage>
        <taxon>Eukaryota</taxon>
        <taxon>Viridiplantae</taxon>
        <taxon>Streptophyta</taxon>
        <taxon>Embryophyta</taxon>
        <taxon>Tracheophyta</taxon>
        <taxon>Spermatophyta</taxon>
        <taxon>Magnoliopsida</taxon>
        <taxon>eudicotyledons</taxon>
        <taxon>Gunneridae</taxon>
        <taxon>Pentapetalae</taxon>
        <taxon>rosids</taxon>
        <taxon>fabids</taxon>
        <taxon>Fabales</taxon>
        <taxon>Fabaceae</taxon>
        <taxon>Papilionoideae</taxon>
        <taxon>50 kb inversion clade</taxon>
        <taxon>dalbergioids sensu lato</taxon>
        <taxon>Dalbergieae</taxon>
        <taxon>Pterocarpus clade</taxon>
        <taxon>Stylosanthes</taxon>
    </lineage>
</organism>
<name>A0ABU6V203_9FABA</name>
<keyword evidence="5 6" id="KW-0472">Membrane</keyword>
<evidence type="ECO:0000313" key="8">
    <source>
        <dbReference type="Proteomes" id="UP001341840"/>
    </source>
</evidence>
<proteinExistence type="inferred from homology"/>
<comment type="caution">
    <text evidence="7">The sequence shown here is derived from an EMBL/GenBank/DDBJ whole genome shotgun (WGS) entry which is preliminary data.</text>
</comment>
<keyword evidence="4 6" id="KW-1133">Transmembrane helix</keyword>
<keyword evidence="8" id="KW-1185">Reference proteome</keyword>
<dbReference type="Pfam" id="PF03311">
    <property type="entry name" value="Cornichon"/>
    <property type="match status" value="1"/>
</dbReference>
<dbReference type="Proteomes" id="UP001341840">
    <property type="component" value="Unassembled WGS sequence"/>
</dbReference>